<accession>A0A1H9RMI9</accession>
<dbReference type="AlphaFoldDB" id="A0A1H9RMI9"/>
<dbReference type="GO" id="GO:0000049">
    <property type="term" value="F:tRNA binding"/>
    <property type="evidence" value="ECO:0007669"/>
    <property type="project" value="UniProtKB-UniRule"/>
</dbReference>
<dbReference type="CDD" id="cd00563">
    <property type="entry name" value="Dtyr_deacylase"/>
    <property type="match status" value="1"/>
</dbReference>
<keyword evidence="2" id="KW-0694">RNA-binding</keyword>
<proteinExistence type="inferred from homology"/>
<dbReference type="SUPFAM" id="SSF69500">
    <property type="entry name" value="DTD-like"/>
    <property type="match status" value="1"/>
</dbReference>
<comment type="similarity">
    <text evidence="1 2">Belongs to the DTD family.</text>
</comment>
<dbReference type="GO" id="GO:0106026">
    <property type="term" value="F:Gly-tRNA(Ala) deacylase activity"/>
    <property type="evidence" value="ECO:0007669"/>
    <property type="project" value="UniProtKB-UniRule"/>
</dbReference>
<dbReference type="PANTHER" id="PTHR10472">
    <property type="entry name" value="D-TYROSYL-TRNA TYR DEACYLASE"/>
    <property type="match status" value="1"/>
</dbReference>
<keyword evidence="2" id="KW-0820">tRNA-binding</keyword>
<dbReference type="InterPro" id="IPR003732">
    <property type="entry name" value="Daa-tRNA_deacyls_DTD"/>
</dbReference>
<evidence type="ECO:0000313" key="3">
    <source>
        <dbReference type="EMBL" id="SER73695.1"/>
    </source>
</evidence>
<dbReference type="STRING" id="531814.SAMN04487944_10951"/>
<protein>
    <recommendedName>
        <fullName evidence="2">D-aminoacyl-tRNA deacylase</fullName>
        <shortName evidence="2">DTD</shortName>
        <ecNumber evidence="2">3.1.1.96</ecNumber>
    </recommendedName>
    <alternativeName>
        <fullName evidence="2">Gly-tRNA(Ala) deacylase</fullName>
        <ecNumber evidence="2">3.1.1.-</ecNumber>
    </alternativeName>
</protein>
<comment type="catalytic activity">
    <reaction evidence="2">
        <text>glycyl-tRNA(Ala) + H2O = tRNA(Ala) + glycine + H(+)</text>
        <dbReference type="Rhea" id="RHEA:53744"/>
        <dbReference type="Rhea" id="RHEA-COMP:9657"/>
        <dbReference type="Rhea" id="RHEA-COMP:13640"/>
        <dbReference type="ChEBI" id="CHEBI:15377"/>
        <dbReference type="ChEBI" id="CHEBI:15378"/>
        <dbReference type="ChEBI" id="CHEBI:57305"/>
        <dbReference type="ChEBI" id="CHEBI:78442"/>
        <dbReference type="ChEBI" id="CHEBI:78522"/>
    </reaction>
</comment>
<dbReference type="EMBL" id="FOGL01000009">
    <property type="protein sequence ID" value="SER73695.1"/>
    <property type="molecule type" value="Genomic_DNA"/>
</dbReference>
<reference evidence="3 4" key="1">
    <citation type="submission" date="2016-10" db="EMBL/GenBank/DDBJ databases">
        <authorList>
            <person name="de Groot N.N."/>
        </authorList>
    </citation>
    <scope>NUCLEOTIDE SEQUENCE [LARGE SCALE GENOMIC DNA]</scope>
    <source>
        <strain evidence="3 4">CGMCC 1.7727</strain>
    </source>
</reference>
<sequence>MKVILQRAKDASVTVNEETIGRIDEGFVALVGVTHTDTEEDVDYLVNKIIHLRVFEDENEKMNVSLKDVGGAVLSISQFTLYGDCRKGRRPNFMQAAKPDMAKALYESLNNKLKDEGIHVETGAFGEMMDVSFTNTGPVTITLESADR</sequence>
<comment type="function">
    <text evidence="2">An aminoacyl-tRNA editing enzyme that deacylates mischarged D-aminoacyl-tRNAs. Also deacylates mischarged glycyl-tRNA(Ala), protecting cells against glycine mischarging by AlaRS. Acts via tRNA-based rather than protein-based catalysis; rejects L-amino acids rather than detecting D-amino acids in the active site. By recycling D-aminoacyl-tRNA to D-amino acids and free tRNA molecules, this enzyme counteracts the toxicity associated with the formation of D-aminoacyl-tRNA entities in vivo and helps enforce protein L-homochirality.</text>
</comment>
<comment type="catalytic activity">
    <reaction evidence="2">
        <text>a D-aminoacyl-tRNA + H2O = a tRNA + a D-alpha-amino acid + H(+)</text>
        <dbReference type="Rhea" id="RHEA:13953"/>
        <dbReference type="Rhea" id="RHEA-COMP:10123"/>
        <dbReference type="Rhea" id="RHEA-COMP:10124"/>
        <dbReference type="ChEBI" id="CHEBI:15377"/>
        <dbReference type="ChEBI" id="CHEBI:15378"/>
        <dbReference type="ChEBI" id="CHEBI:59871"/>
        <dbReference type="ChEBI" id="CHEBI:78442"/>
        <dbReference type="ChEBI" id="CHEBI:79333"/>
        <dbReference type="EC" id="3.1.1.96"/>
    </reaction>
</comment>
<dbReference type="HAMAP" id="MF_00518">
    <property type="entry name" value="Deacylase_Dtd"/>
    <property type="match status" value="1"/>
</dbReference>
<dbReference type="Proteomes" id="UP000199687">
    <property type="component" value="Unassembled WGS sequence"/>
</dbReference>
<dbReference type="FunFam" id="3.50.80.10:FF:000001">
    <property type="entry name" value="D-aminoacyl-tRNA deacylase"/>
    <property type="match status" value="1"/>
</dbReference>
<dbReference type="NCBIfam" id="TIGR00256">
    <property type="entry name" value="D-aminoacyl-tRNA deacylase"/>
    <property type="match status" value="1"/>
</dbReference>
<evidence type="ECO:0000256" key="2">
    <source>
        <dbReference type="HAMAP-Rule" id="MF_00518"/>
    </source>
</evidence>
<keyword evidence="4" id="KW-1185">Reference proteome</keyword>
<evidence type="ECO:0000313" key="4">
    <source>
        <dbReference type="Proteomes" id="UP000199687"/>
    </source>
</evidence>
<dbReference type="InterPro" id="IPR023509">
    <property type="entry name" value="DTD-like_sf"/>
</dbReference>
<feature type="short sequence motif" description="Gly-cisPro motif, important for rejection of L-amino acids" evidence="2">
    <location>
        <begin position="137"/>
        <end position="138"/>
    </location>
</feature>
<dbReference type="GO" id="GO:0005737">
    <property type="term" value="C:cytoplasm"/>
    <property type="evidence" value="ECO:0007669"/>
    <property type="project" value="UniProtKB-SubCell"/>
</dbReference>
<comment type="subcellular location">
    <subcellularLocation>
        <location evidence="2">Cytoplasm</location>
    </subcellularLocation>
</comment>
<dbReference type="GO" id="GO:0051500">
    <property type="term" value="F:D-tyrosyl-tRNA(Tyr) deacylase activity"/>
    <property type="evidence" value="ECO:0007669"/>
    <property type="project" value="TreeGrafter"/>
</dbReference>
<comment type="domain">
    <text evidence="2">A Gly-cisPro motif from one monomer fits into the active site of the other monomer to allow specific chiral rejection of L-amino acids.</text>
</comment>
<dbReference type="EC" id="3.1.1.96" evidence="2"/>
<organism evidence="3 4">
    <name type="scientific">Gracilibacillus ureilyticus</name>
    <dbReference type="NCBI Taxonomy" id="531814"/>
    <lineage>
        <taxon>Bacteria</taxon>
        <taxon>Bacillati</taxon>
        <taxon>Bacillota</taxon>
        <taxon>Bacilli</taxon>
        <taxon>Bacillales</taxon>
        <taxon>Bacillaceae</taxon>
        <taxon>Gracilibacillus</taxon>
    </lineage>
</organism>
<dbReference type="OrthoDB" id="9801395at2"/>
<dbReference type="PANTHER" id="PTHR10472:SF5">
    <property type="entry name" value="D-AMINOACYL-TRNA DEACYLASE 1"/>
    <property type="match status" value="1"/>
</dbReference>
<dbReference type="GO" id="GO:0019478">
    <property type="term" value="P:D-amino acid catabolic process"/>
    <property type="evidence" value="ECO:0007669"/>
    <property type="project" value="UniProtKB-UniRule"/>
</dbReference>
<dbReference type="Gene3D" id="3.50.80.10">
    <property type="entry name" value="D-tyrosyl-tRNA(Tyr) deacylase"/>
    <property type="match status" value="1"/>
</dbReference>
<dbReference type="Pfam" id="PF02580">
    <property type="entry name" value="Tyr_Deacylase"/>
    <property type="match status" value="1"/>
</dbReference>
<name>A0A1H9RMI9_9BACI</name>
<dbReference type="EC" id="3.1.1.-" evidence="2"/>
<dbReference type="RefSeq" id="WP_089740730.1">
    <property type="nucleotide sequence ID" value="NZ_FOGL01000009.1"/>
</dbReference>
<comment type="subunit">
    <text evidence="2">Homodimer.</text>
</comment>
<keyword evidence="2" id="KW-0378">Hydrolase</keyword>
<gene>
    <name evidence="2" type="primary">dtd</name>
    <name evidence="3" type="ORF">SAMN04487944_10951</name>
</gene>
<evidence type="ECO:0000256" key="1">
    <source>
        <dbReference type="ARBA" id="ARBA00009673"/>
    </source>
</evidence>
<dbReference type="GO" id="GO:0043908">
    <property type="term" value="F:Ser(Gly)-tRNA(Ala) hydrolase activity"/>
    <property type="evidence" value="ECO:0007669"/>
    <property type="project" value="UniProtKB-UniRule"/>
</dbReference>
<keyword evidence="2" id="KW-0963">Cytoplasm</keyword>